<dbReference type="OrthoDB" id="9762009at2"/>
<evidence type="ECO:0000256" key="10">
    <source>
        <dbReference type="ARBA" id="ARBA00023209"/>
    </source>
</evidence>
<dbReference type="EC" id="2.7.8.-" evidence="12"/>
<evidence type="ECO:0000256" key="3">
    <source>
        <dbReference type="ARBA" id="ARBA00022516"/>
    </source>
</evidence>
<keyword evidence="3" id="KW-0444">Lipid biosynthesis</keyword>
<feature type="transmembrane region" description="Helical" evidence="13">
    <location>
        <begin position="17"/>
        <end position="34"/>
    </location>
</feature>
<dbReference type="Pfam" id="PF13091">
    <property type="entry name" value="PLDc_2"/>
    <property type="match status" value="2"/>
</dbReference>
<reference evidence="15 16" key="1">
    <citation type="submission" date="2019-05" db="EMBL/GenBank/DDBJ databases">
        <title>The metagenome of a microbial culture collection derived from dairy environment covers the genomic content of the human microbiome.</title>
        <authorList>
            <person name="Roder T."/>
            <person name="Wuthrich D."/>
            <person name="Sattari Z."/>
            <person name="Von Ah U."/>
            <person name="Bar C."/>
            <person name="Ronchi F."/>
            <person name="Macpherson A.J."/>
            <person name="Ganal-Vonarburg S.C."/>
            <person name="Bruggmann R."/>
            <person name="Vergeres G."/>
        </authorList>
    </citation>
    <scope>NUCLEOTIDE SEQUENCE [LARGE SCALE GENOMIC DNA]</scope>
    <source>
        <strain evidence="15 16">FAM 24235</strain>
    </source>
</reference>
<proteinExistence type="predicted"/>
<keyword evidence="8" id="KW-0443">Lipid metabolism</keyword>
<evidence type="ECO:0000256" key="12">
    <source>
        <dbReference type="NCBIfam" id="TIGR04265"/>
    </source>
</evidence>
<dbReference type="GO" id="GO:0005886">
    <property type="term" value="C:plasma membrane"/>
    <property type="evidence" value="ECO:0007669"/>
    <property type="project" value="UniProtKB-SubCell"/>
</dbReference>
<dbReference type="STRING" id="191770.SAMN04488013_1286"/>
<feature type="domain" description="PLD phosphodiesterase" evidence="14">
    <location>
        <begin position="248"/>
        <end position="275"/>
    </location>
</feature>
<dbReference type="InterPro" id="IPR001736">
    <property type="entry name" value="PLipase_D/transphosphatidylase"/>
</dbReference>
<dbReference type="InterPro" id="IPR025202">
    <property type="entry name" value="PLD-like_dom"/>
</dbReference>
<keyword evidence="6" id="KW-0677">Repeat</keyword>
<comment type="subcellular location">
    <subcellularLocation>
        <location evidence="1">Cell membrane</location>
        <topology evidence="1">Multi-pass membrane protein</topology>
    </subcellularLocation>
</comment>
<evidence type="ECO:0000256" key="5">
    <source>
        <dbReference type="ARBA" id="ARBA00022692"/>
    </source>
</evidence>
<feature type="transmembrane region" description="Helical" evidence="13">
    <location>
        <begin position="72"/>
        <end position="90"/>
    </location>
</feature>
<evidence type="ECO:0000256" key="8">
    <source>
        <dbReference type="ARBA" id="ARBA00023098"/>
    </source>
</evidence>
<evidence type="ECO:0000313" key="16">
    <source>
        <dbReference type="Proteomes" id="UP000307201"/>
    </source>
</evidence>
<dbReference type="GO" id="GO:0032049">
    <property type="term" value="P:cardiolipin biosynthetic process"/>
    <property type="evidence" value="ECO:0007669"/>
    <property type="project" value="UniProtKB-UniRule"/>
</dbReference>
<accession>A0A5R9C1L7</accession>
<keyword evidence="2" id="KW-1003">Cell membrane</keyword>
<dbReference type="CDD" id="cd09154">
    <property type="entry name" value="PLDc_SMU_988_like_1"/>
    <property type="match status" value="1"/>
</dbReference>
<name>A0A5R9C1L7_9LACT</name>
<dbReference type="EMBL" id="VBTE01000028">
    <property type="protein sequence ID" value="TLQ06589.1"/>
    <property type="molecule type" value="Genomic_DNA"/>
</dbReference>
<evidence type="ECO:0000256" key="6">
    <source>
        <dbReference type="ARBA" id="ARBA00022737"/>
    </source>
</evidence>
<dbReference type="InterPro" id="IPR022924">
    <property type="entry name" value="Cardiolipin_synthase"/>
</dbReference>
<dbReference type="NCBIfam" id="TIGR04265">
    <property type="entry name" value="bac_cardiolipin"/>
    <property type="match status" value="1"/>
</dbReference>
<dbReference type="PANTHER" id="PTHR21248">
    <property type="entry name" value="CARDIOLIPIN SYNTHASE"/>
    <property type="match status" value="1"/>
</dbReference>
<evidence type="ECO:0000256" key="7">
    <source>
        <dbReference type="ARBA" id="ARBA00022989"/>
    </source>
</evidence>
<gene>
    <name evidence="15" type="primary">cls</name>
    <name evidence="15" type="ORF">FEZ48_09345</name>
</gene>
<dbReference type="SMART" id="SM00155">
    <property type="entry name" value="PLDc"/>
    <property type="match status" value="2"/>
</dbReference>
<dbReference type="Pfam" id="PF13396">
    <property type="entry name" value="PLDc_N"/>
    <property type="match status" value="1"/>
</dbReference>
<keyword evidence="4" id="KW-0808">Transferase</keyword>
<sequence>MIDMIHKWMLQIFRRRVLLAILILIQFGIFAVLINQSITYSIFLKTLFTFLSIAIALHVVWKKGKEAYKITWILQVLIFPVYGALFYLMFNRQTKTKKLQKKLEDVYDFHQSYLYNEQSVFLEANKCYPEYGAQMYYLQETMGFPVYNQTEVNYYPIGEEYYQAMLEELVKAEHYIFFEFFIVSEGKMWTEIQEILIEKAALGLDVRVMYDDIGSFVTIPKDTKKQLVEKGIDCRIYNPFHPVLTSSQNNRDHRKVLSIDGKVAFTGGINIADEYINEIERFGHWKDTGIKMKGPAAWRQTLIFLELWQTMDEALLESEMNLLVPNFKVTSQPKEIGYVQPFADSPTDTQNVGEQVFVKMIYKARKSILINTPYLILDENLETALVLAAQSGISVKIILPKIWDKYLVHMTSRSYYKDLINAGVEIYEYTNGFMHAKSIIVDEAVAVIGTINFDYRSLYLHFENAVVLYGVPAIKDMIEDFDQTILESEKIKIEDLSQSLIVTFSKRILRLFAPLM</sequence>
<dbReference type="SUPFAM" id="SSF56024">
    <property type="entry name" value="Phospholipase D/nuclease"/>
    <property type="match status" value="2"/>
</dbReference>
<evidence type="ECO:0000256" key="11">
    <source>
        <dbReference type="ARBA" id="ARBA00023264"/>
    </source>
</evidence>
<evidence type="ECO:0000256" key="4">
    <source>
        <dbReference type="ARBA" id="ARBA00022679"/>
    </source>
</evidence>
<feature type="transmembrane region" description="Helical" evidence="13">
    <location>
        <begin position="40"/>
        <end position="60"/>
    </location>
</feature>
<protein>
    <recommendedName>
        <fullName evidence="12">Cardiolipin synthase</fullName>
        <ecNumber evidence="12">2.7.8.-</ecNumber>
    </recommendedName>
</protein>
<evidence type="ECO:0000256" key="9">
    <source>
        <dbReference type="ARBA" id="ARBA00023136"/>
    </source>
</evidence>
<dbReference type="PANTHER" id="PTHR21248:SF22">
    <property type="entry name" value="PHOSPHOLIPASE D"/>
    <property type="match status" value="1"/>
</dbReference>
<evidence type="ECO:0000259" key="14">
    <source>
        <dbReference type="PROSITE" id="PS50035"/>
    </source>
</evidence>
<evidence type="ECO:0000313" key="15">
    <source>
        <dbReference type="EMBL" id="TLQ06589.1"/>
    </source>
</evidence>
<evidence type="ECO:0000256" key="2">
    <source>
        <dbReference type="ARBA" id="ARBA00022475"/>
    </source>
</evidence>
<feature type="domain" description="PLD phosphodiesterase" evidence="14">
    <location>
        <begin position="430"/>
        <end position="457"/>
    </location>
</feature>
<dbReference type="Gene3D" id="3.30.870.10">
    <property type="entry name" value="Endonuclease Chain A"/>
    <property type="match status" value="2"/>
</dbReference>
<keyword evidence="9 13" id="KW-0472">Membrane</keyword>
<dbReference type="AlphaFoldDB" id="A0A5R9C1L7"/>
<evidence type="ECO:0000256" key="1">
    <source>
        <dbReference type="ARBA" id="ARBA00004651"/>
    </source>
</evidence>
<keyword evidence="7 13" id="KW-1133">Transmembrane helix</keyword>
<dbReference type="PROSITE" id="PS50035">
    <property type="entry name" value="PLD"/>
    <property type="match status" value="2"/>
</dbReference>
<dbReference type="GO" id="GO:0008808">
    <property type="term" value="F:cardiolipin synthase activity"/>
    <property type="evidence" value="ECO:0007669"/>
    <property type="project" value="UniProtKB-UniRule"/>
</dbReference>
<keyword evidence="10" id="KW-0594">Phospholipid biosynthesis</keyword>
<dbReference type="InterPro" id="IPR027379">
    <property type="entry name" value="CLS_N"/>
</dbReference>
<keyword evidence="5 13" id="KW-0812">Transmembrane</keyword>
<dbReference type="Proteomes" id="UP000307201">
    <property type="component" value="Unassembled WGS sequence"/>
</dbReference>
<comment type="caution">
    <text evidence="15">The sequence shown here is derived from an EMBL/GenBank/DDBJ whole genome shotgun (WGS) entry which is preliminary data.</text>
</comment>
<organism evidence="15 16">
    <name type="scientific">Marinilactibacillus psychrotolerans</name>
    <dbReference type="NCBI Taxonomy" id="191770"/>
    <lineage>
        <taxon>Bacteria</taxon>
        <taxon>Bacillati</taxon>
        <taxon>Bacillota</taxon>
        <taxon>Bacilli</taxon>
        <taxon>Lactobacillales</taxon>
        <taxon>Carnobacteriaceae</taxon>
        <taxon>Marinilactibacillus</taxon>
    </lineage>
</organism>
<evidence type="ECO:0000256" key="13">
    <source>
        <dbReference type="SAM" id="Phobius"/>
    </source>
</evidence>
<keyword evidence="11" id="KW-1208">Phospholipid metabolism</keyword>